<protein>
    <submittedName>
        <fullName evidence="2">Uncharacterized protein</fullName>
    </submittedName>
</protein>
<gene>
    <name evidence="2" type="ORF">EIW28_01650</name>
</gene>
<dbReference type="OrthoDB" id="5111891at2"/>
<keyword evidence="1" id="KW-1133">Transmembrane helix</keyword>
<dbReference type="EMBL" id="RSEB01000001">
    <property type="protein sequence ID" value="RRS01499.1"/>
    <property type="molecule type" value="Genomic_DNA"/>
</dbReference>
<keyword evidence="1" id="KW-0812">Transmembrane</keyword>
<keyword evidence="3" id="KW-1185">Reference proteome</keyword>
<dbReference type="AlphaFoldDB" id="A0A426V3L5"/>
<keyword evidence="1" id="KW-0472">Membrane</keyword>
<dbReference type="RefSeq" id="WP_125245976.1">
    <property type="nucleotide sequence ID" value="NZ_RSEB01000001.1"/>
</dbReference>
<name>A0A426V3L5_9ACTN</name>
<feature type="transmembrane region" description="Helical" evidence="1">
    <location>
        <begin position="52"/>
        <end position="75"/>
    </location>
</feature>
<organism evidence="2 3">
    <name type="scientific">Glycomyces terrestris</name>
    <dbReference type="NCBI Taxonomy" id="2493553"/>
    <lineage>
        <taxon>Bacteria</taxon>
        <taxon>Bacillati</taxon>
        <taxon>Actinomycetota</taxon>
        <taxon>Actinomycetes</taxon>
        <taxon>Glycomycetales</taxon>
        <taxon>Glycomycetaceae</taxon>
        <taxon>Glycomyces</taxon>
    </lineage>
</organism>
<comment type="caution">
    <text evidence="2">The sequence shown here is derived from an EMBL/GenBank/DDBJ whole genome shotgun (WGS) entry which is preliminary data.</text>
</comment>
<evidence type="ECO:0000313" key="3">
    <source>
        <dbReference type="Proteomes" id="UP000277256"/>
    </source>
</evidence>
<evidence type="ECO:0000313" key="2">
    <source>
        <dbReference type="EMBL" id="RRS01499.1"/>
    </source>
</evidence>
<dbReference type="Proteomes" id="UP000277256">
    <property type="component" value="Unassembled WGS sequence"/>
</dbReference>
<evidence type="ECO:0000256" key="1">
    <source>
        <dbReference type="SAM" id="Phobius"/>
    </source>
</evidence>
<reference evidence="2 3" key="1">
    <citation type="submission" date="2018-12" db="EMBL/GenBank/DDBJ databases">
        <title>Glycomyces sp. YIM 121974 draft genome.</title>
        <authorList>
            <person name="Li Q."/>
        </authorList>
    </citation>
    <scope>NUCLEOTIDE SEQUENCE [LARGE SCALE GENOMIC DNA]</scope>
    <source>
        <strain evidence="2 3">YIM 121974</strain>
    </source>
</reference>
<accession>A0A426V3L5</accession>
<proteinExistence type="predicted"/>
<sequence length="128" mass="13675">MPQDVEPSDTPLTVGDIVITGDSILTPRGSMPLPGAIWVATDKTKTERYIPVYATVLALVLALPTCLISLLFLLISKQSVTGYTQVAVHSGGSFYQTEIPASATMNFEEISAMVDLLRRMSATLATTA</sequence>